<dbReference type="EMBL" id="BGPR01028660">
    <property type="protein sequence ID" value="GBN99940.1"/>
    <property type="molecule type" value="Genomic_DNA"/>
</dbReference>
<dbReference type="AlphaFoldDB" id="A0A4Y2TKM6"/>
<evidence type="ECO:0000313" key="1">
    <source>
        <dbReference type="EMBL" id="GBN99939.1"/>
    </source>
</evidence>
<proteinExistence type="predicted"/>
<organism evidence="1 3">
    <name type="scientific">Araneus ventricosus</name>
    <name type="common">Orbweaver spider</name>
    <name type="synonym">Epeira ventricosa</name>
    <dbReference type="NCBI Taxonomy" id="182803"/>
    <lineage>
        <taxon>Eukaryota</taxon>
        <taxon>Metazoa</taxon>
        <taxon>Ecdysozoa</taxon>
        <taxon>Arthropoda</taxon>
        <taxon>Chelicerata</taxon>
        <taxon>Arachnida</taxon>
        <taxon>Araneae</taxon>
        <taxon>Araneomorphae</taxon>
        <taxon>Entelegynae</taxon>
        <taxon>Araneoidea</taxon>
        <taxon>Araneidae</taxon>
        <taxon>Araneus</taxon>
    </lineage>
</organism>
<sequence length="90" mass="9893">MRTYPAFSNNLSEKLDPTVQRGIMSGQIQHPSVGECSSVQRCNSLSFGLYGGRGGLVGRSGLRGCRFPSSKPKDTEETLCMWAFCKLNEM</sequence>
<accession>A0A4Y2TKM6</accession>
<gene>
    <name evidence="2" type="ORF">AVEN_119723_1</name>
    <name evidence="1" type="ORF">AVEN_273350_1</name>
</gene>
<keyword evidence="3" id="KW-1185">Reference proteome</keyword>
<dbReference type="EMBL" id="BGPR01028658">
    <property type="protein sequence ID" value="GBN99939.1"/>
    <property type="molecule type" value="Genomic_DNA"/>
</dbReference>
<comment type="caution">
    <text evidence="1">The sequence shown here is derived from an EMBL/GenBank/DDBJ whole genome shotgun (WGS) entry which is preliminary data.</text>
</comment>
<evidence type="ECO:0000313" key="3">
    <source>
        <dbReference type="Proteomes" id="UP000499080"/>
    </source>
</evidence>
<dbReference type="Proteomes" id="UP000499080">
    <property type="component" value="Unassembled WGS sequence"/>
</dbReference>
<protein>
    <submittedName>
        <fullName evidence="1">Uncharacterized protein</fullName>
    </submittedName>
</protein>
<reference evidence="1 3" key="1">
    <citation type="journal article" date="2019" name="Sci. Rep.">
        <title>Orb-weaving spider Araneus ventricosus genome elucidates the spidroin gene catalogue.</title>
        <authorList>
            <person name="Kono N."/>
            <person name="Nakamura H."/>
            <person name="Ohtoshi R."/>
            <person name="Moran D.A.P."/>
            <person name="Shinohara A."/>
            <person name="Yoshida Y."/>
            <person name="Fujiwara M."/>
            <person name="Mori M."/>
            <person name="Tomita M."/>
            <person name="Arakawa K."/>
        </authorList>
    </citation>
    <scope>NUCLEOTIDE SEQUENCE [LARGE SCALE GENOMIC DNA]</scope>
</reference>
<evidence type="ECO:0000313" key="2">
    <source>
        <dbReference type="EMBL" id="GBN99940.1"/>
    </source>
</evidence>
<name>A0A4Y2TKM6_ARAVE</name>